<accession>A0A9Q5HSC4</accession>
<dbReference type="OrthoDB" id="2309723at2759"/>
<comment type="caution">
    <text evidence="2">The sequence shown here is derived from an EMBL/GenBank/DDBJ whole genome shotgun (WGS) entry which is preliminary data.</text>
</comment>
<proteinExistence type="predicted"/>
<dbReference type="EMBL" id="LNZH02000211">
    <property type="protein sequence ID" value="OCB85118.1"/>
    <property type="molecule type" value="Genomic_DNA"/>
</dbReference>
<evidence type="ECO:0000313" key="3">
    <source>
        <dbReference type="Proteomes" id="UP000757232"/>
    </source>
</evidence>
<reference evidence="2" key="1">
    <citation type="submission" date="2016-06" db="EMBL/GenBank/DDBJ databases">
        <title>Draft Genome sequence of the fungus Inonotus baumii.</title>
        <authorList>
            <person name="Zhu H."/>
            <person name="Lin W."/>
        </authorList>
    </citation>
    <scope>NUCLEOTIDE SEQUENCE</scope>
    <source>
        <strain evidence="2">821</strain>
    </source>
</reference>
<evidence type="ECO:0008006" key="4">
    <source>
        <dbReference type="Google" id="ProtNLM"/>
    </source>
</evidence>
<evidence type="ECO:0000313" key="2">
    <source>
        <dbReference type="EMBL" id="OCB85118.1"/>
    </source>
</evidence>
<protein>
    <recommendedName>
        <fullName evidence="4">Transcription factor domain-containing protein</fullName>
    </recommendedName>
</protein>
<evidence type="ECO:0000256" key="1">
    <source>
        <dbReference type="SAM" id="MobiDB-lite"/>
    </source>
</evidence>
<dbReference type="Proteomes" id="UP000757232">
    <property type="component" value="Unassembled WGS sequence"/>
</dbReference>
<dbReference type="CDD" id="cd12148">
    <property type="entry name" value="fungal_TF_MHR"/>
    <property type="match status" value="1"/>
</dbReference>
<feature type="region of interest" description="Disordered" evidence="1">
    <location>
        <begin position="170"/>
        <end position="191"/>
    </location>
</feature>
<dbReference type="AlphaFoldDB" id="A0A9Q5HSC4"/>
<sequence length="217" mass="23698">MLVLDPPQDATDLGERINLFWSVYALDRCWSVALGSAPAIADHPISGTTLSIIEIMSSEELSVRAFLDGSADFSIFEHASSSLVAFVVATALFEGETRSTDVGVDYQVIERLGQSIAKESCRGTMSLGDRMDFTCRSERDGYTFVGIVHSKEYFTVLDLWHTELKHSPNRVSAATRRHAESPENRRGLGDAVGSGSDIAFVQLDTSQLEMLEGSNDA</sequence>
<organism evidence="2 3">
    <name type="scientific">Sanghuangporus baumii</name>
    <name type="common">Phellinus baumii</name>
    <dbReference type="NCBI Taxonomy" id="108892"/>
    <lineage>
        <taxon>Eukaryota</taxon>
        <taxon>Fungi</taxon>
        <taxon>Dikarya</taxon>
        <taxon>Basidiomycota</taxon>
        <taxon>Agaricomycotina</taxon>
        <taxon>Agaricomycetes</taxon>
        <taxon>Hymenochaetales</taxon>
        <taxon>Hymenochaetaceae</taxon>
        <taxon>Sanghuangporus</taxon>
    </lineage>
</organism>
<name>A0A9Q5HSC4_SANBA</name>
<feature type="compositionally biased region" description="Basic and acidic residues" evidence="1">
    <location>
        <begin position="177"/>
        <end position="188"/>
    </location>
</feature>
<gene>
    <name evidence="2" type="ORF">A7U60_g7743</name>
</gene>
<keyword evidence="3" id="KW-1185">Reference proteome</keyword>